<gene>
    <name evidence="2" type="ORF">WMSIL1_LOCUS13372</name>
</gene>
<reference evidence="2 3" key="1">
    <citation type="submission" date="2019-07" db="EMBL/GenBank/DDBJ databases">
        <authorList>
            <person name="Jastrzebski P J."/>
            <person name="Paukszto L."/>
            <person name="Jastrzebski P J."/>
        </authorList>
    </citation>
    <scope>NUCLEOTIDE SEQUENCE [LARGE SCALE GENOMIC DNA]</scope>
    <source>
        <strain evidence="2 3">WMS-il1</strain>
    </source>
</reference>
<dbReference type="Proteomes" id="UP000321570">
    <property type="component" value="Unassembled WGS sequence"/>
</dbReference>
<name>A0A564Z802_HYMDI</name>
<keyword evidence="1" id="KW-0472">Membrane</keyword>
<keyword evidence="1" id="KW-1133">Transmembrane helix</keyword>
<accession>A0A564Z802</accession>
<evidence type="ECO:0000256" key="1">
    <source>
        <dbReference type="SAM" id="Phobius"/>
    </source>
</evidence>
<evidence type="ECO:0000313" key="2">
    <source>
        <dbReference type="EMBL" id="VUZ55562.1"/>
    </source>
</evidence>
<keyword evidence="3" id="KW-1185">Reference proteome</keyword>
<dbReference type="EMBL" id="CABIJS010000695">
    <property type="protein sequence ID" value="VUZ55562.1"/>
    <property type="molecule type" value="Genomic_DNA"/>
</dbReference>
<proteinExistence type="predicted"/>
<feature type="transmembrane region" description="Helical" evidence="1">
    <location>
        <begin position="39"/>
        <end position="60"/>
    </location>
</feature>
<keyword evidence="1" id="KW-0812">Transmembrane</keyword>
<protein>
    <submittedName>
        <fullName evidence="2">Uncharacterized protein</fullName>
    </submittedName>
</protein>
<organism evidence="2 3">
    <name type="scientific">Hymenolepis diminuta</name>
    <name type="common">Rat tapeworm</name>
    <dbReference type="NCBI Taxonomy" id="6216"/>
    <lineage>
        <taxon>Eukaryota</taxon>
        <taxon>Metazoa</taxon>
        <taxon>Spiralia</taxon>
        <taxon>Lophotrochozoa</taxon>
        <taxon>Platyhelminthes</taxon>
        <taxon>Cestoda</taxon>
        <taxon>Eucestoda</taxon>
        <taxon>Cyclophyllidea</taxon>
        <taxon>Hymenolepididae</taxon>
        <taxon>Hymenolepis</taxon>
    </lineage>
</organism>
<sequence>MFSCGLTQVIHTKLSLFFHSKHNARISVTGSYASLSSSIFLSTLFSLPLLFAPVFIVASLNTFWSNQFLMFCFTIVINPYLNSYELVTVIAVARC</sequence>
<evidence type="ECO:0000313" key="3">
    <source>
        <dbReference type="Proteomes" id="UP000321570"/>
    </source>
</evidence>
<dbReference type="AlphaFoldDB" id="A0A564Z802"/>